<evidence type="ECO:0000313" key="9">
    <source>
        <dbReference type="EMBL" id="MEK0146290.1"/>
    </source>
</evidence>
<keyword evidence="1 6" id="KW-0409">Iron storage</keyword>
<dbReference type="AlphaFoldDB" id="A0A9X3LYC6"/>
<dbReference type="GO" id="GO:0006879">
    <property type="term" value="P:intracellular iron ion homeostasis"/>
    <property type="evidence" value="ECO:0007669"/>
    <property type="project" value="UniProtKB-KW"/>
</dbReference>
<dbReference type="EMBL" id="JBBMGJ010000021">
    <property type="protein sequence ID" value="MEK0146290.1"/>
    <property type="molecule type" value="Genomic_DNA"/>
</dbReference>
<reference evidence="9 11" key="2">
    <citation type="submission" date="2024-01" db="EMBL/GenBank/DDBJ databases">
        <title>Description of two novel Corynebacterium species isolated from human nasal passages and skin.</title>
        <authorList>
            <person name="Popowitch E."/>
            <person name="Tran T.H."/>
            <person name="Escapa I.F."/>
            <person name="Bhatt E."/>
            <person name="Sozat A.K."/>
            <person name="Roberts A.Q."/>
            <person name="Segre J.A."/>
            <person name="Kong H."/>
            <person name="Conlan S."/>
            <person name="Lemon K.P."/>
            <person name="Kelly M.S."/>
        </authorList>
    </citation>
    <scope>NUCLEOTIDE SEQUENCE [LARGE SCALE GENOMIC DNA]</scope>
    <source>
        <strain evidence="9 11">KPL2619</strain>
    </source>
</reference>
<dbReference type="GO" id="GO:0004322">
    <property type="term" value="F:ferroxidase activity"/>
    <property type="evidence" value="ECO:0007669"/>
    <property type="project" value="TreeGrafter"/>
</dbReference>
<evidence type="ECO:0000259" key="7">
    <source>
        <dbReference type="PROSITE" id="PS50905"/>
    </source>
</evidence>
<evidence type="ECO:0000256" key="6">
    <source>
        <dbReference type="RuleBase" id="RU361145"/>
    </source>
</evidence>
<keyword evidence="2 5" id="KW-0479">Metal-binding</keyword>
<evidence type="ECO:0000256" key="2">
    <source>
        <dbReference type="ARBA" id="ARBA00022723"/>
    </source>
</evidence>
<dbReference type="GO" id="GO:0005829">
    <property type="term" value="C:cytosol"/>
    <property type="evidence" value="ECO:0007669"/>
    <property type="project" value="TreeGrafter"/>
</dbReference>
<dbReference type="InterPro" id="IPR009040">
    <property type="entry name" value="Ferritin-like_diiron"/>
</dbReference>
<dbReference type="EMBL" id="JAKMUZ010000011">
    <property type="protein sequence ID" value="MCZ9296259.1"/>
    <property type="molecule type" value="Genomic_DNA"/>
</dbReference>
<evidence type="ECO:0000313" key="11">
    <source>
        <dbReference type="Proteomes" id="UP001371299"/>
    </source>
</evidence>
<dbReference type="PANTHER" id="PTHR11431:SF127">
    <property type="entry name" value="BACTERIAL NON-HEME FERRITIN"/>
    <property type="match status" value="1"/>
</dbReference>
<dbReference type="InterPro" id="IPR008331">
    <property type="entry name" value="Ferritin_DPS_dom"/>
</dbReference>
<dbReference type="SUPFAM" id="SSF47240">
    <property type="entry name" value="Ferritin-like"/>
    <property type="match status" value="1"/>
</dbReference>
<dbReference type="PANTHER" id="PTHR11431">
    <property type="entry name" value="FERRITIN"/>
    <property type="match status" value="1"/>
</dbReference>
<comment type="caution">
    <text evidence="8">The sequence shown here is derived from an EMBL/GenBank/DDBJ whole genome shotgun (WGS) entry which is preliminary data.</text>
</comment>
<organism evidence="8 10">
    <name type="scientific">Corynebacterium yonathiae</name>
    <dbReference type="NCBI Taxonomy" id="2913504"/>
    <lineage>
        <taxon>Bacteria</taxon>
        <taxon>Bacillati</taxon>
        <taxon>Actinomycetota</taxon>
        <taxon>Actinomycetes</taxon>
        <taxon>Mycobacteriales</taxon>
        <taxon>Corynebacteriaceae</taxon>
        <taxon>Corynebacterium</taxon>
    </lineage>
</organism>
<keyword evidence="4 5" id="KW-0408">Iron</keyword>
<feature type="binding site" evidence="5">
    <location>
        <position position="16"/>
    </location>
    <ligand>
        <name>Fe cation</name>
        <dbReference type="ChEBI" id="CHEBI:24875"/>
        <label>1</label>
    </ligand>
</feature>
<evidence type="ECO:0000256" key="3">
    <source>
        <dbReference type="ARBA" id="ARBA00023002"/>
    </source>
</evidence>
<accession>A0A9X3LYC6</accession>
<dbReference type="RefSeq" id="WP_238801671.1">
    <property type="nucleotide sequence ID" value="NZ_JAKMUZ010000011.1"/>
</dbReference>
<dbReference type="Proteomes" id="UP001371299">
    <property type="component" value="Unassembled WGS sequence"/>
</dbReference>
<name>A0A9X3LYC6_9CORY</name>
<evidence type="ECO:0000256" key="5">
    <source>
        <dbReference type="PIRSR" id="PIRSR601519-1"/>
    </source>
</evidence>
<dbReference type="GO" id="GO:0006826">
    <property type="term" value="P:iron ion transport"/>
    <property type="evidence" value="ECO:0007669"/>
    <property type="project" value="InterPro"/>
</dbReference>
<feature type="binding site" evidence="5">
    <location>
        <position position="93"/>
    </location>
    <ligand>
        <name>Fe cation</name>
        <dbReference type="ChEBI" id="CHEBI:24875"/>
        <label>1</label>
    </ligand>
</feature>
<gene>
    <name evidence="8" type="ORF">L8V22_06750</name>
    <name evidence="9" type="ORF">WMQ01_09460</name>
</gene>
<dbReference type="GO" id="GO:0008198">
    <property type="term" value="F:ferrous iron binding"/>
    <property type="evidence" value="ECO:0007669"/>
    <property type="project" value="TreeGrafter"/>
</dbReference>
<proteinExistence type="predicted"/>
<evidence type="ECO:0000313" key="10">
    <source>
        <dbReference type="Proteomes" id="UP001146439"/>
    </source>
</evidence>
<feature type="domain" description="Ferritin-like diiron" evidence="7">
    <location>
        <begin position="1"/>
        <end position="144"/>
    </location>
</feature>
<keyword evidence="3" id="KW-0560">Oxidoreductase</keyword>
<dbReference type="CDD" id="cd01055">
    <property type="entry name" value="Nonheme_Ferritin"/>
    <property type="match status" value="1"/>
</dbReference>
<evidence type="ECO:0000313" key="8">
    <source>
        <dbReference type="EMBL" id="MCZ9296259.1"/>
    </source>
</evidence>
<evidence type="ECO:0000256" key="1">
    <source>
        <dbReference type="ARBA" id="ARBA00022434"/>
    </source>
</evidence>
<feature type="binding site" evidence="5">
    <location>
        <position position="49"/>
    </location>
    <ligand>
        <name>Fe cation</name>
        <dbReference type="ChEBI" id="CHEBI:24875"/>
        <label>1</label>
    </ligand>
</feature>
<dbReference type="InterPro" id="IPR009078">
    <property type="entry name" value="Ferritin-like_SF"/>
</dbReference>
<dbReference type="Gene3D" id="1.20.1260.10">
    <property type="match status" value="1"/>
</dbReference>
<sequence length="166" mass="18468">MDEKLQTLLNNQVISEYGASMVYTQLAFEMDNLSFPGMRDWFMGQAAEERGHAEKIADHLLSRGYRVELTDIPVGSVKAANPQDAFQASLEHEQKVSEEIRTIARAALEAQDLESRQLVDWFLSEQVEEEATVSEILDQIKLVGNDGSGLLRIDERLAGRTEGGAA</sequence>
<protein>
    <recommendedName>
        <fullName evidence="6">Ferritin</fullName>
    </recommendedName>
</protein>
<evidence type="ECO:0000256" key="4">
    <source>
        <dbReference type="ARBA" id="ARBA00023004"/>
    </source>
</evidence>
<dbReference type="Pfam" id="PF00210">
    <property type="entry name" value="Ferritin"/>
    <property type="match status" value="1"/>
</dbReference>
<feature type="binding site" evidence="5">
    <location>
        <position position="126"/>
    </location>
    <ligand>
        <name>Fe cation</name>
        <dbReference type="ChEBI" id="CHEBI:24875"/>
        <label>1</label>
    </ligand>
</feature>
<dbReference type="InterPro" id="IPR041719">
    <property type="entry name" value="Ferritin_prok"/>
</dbReference>
<feature type="binding site" evidence="5">
    <location>
        <position position="52"/>
    </location>
    <ligand>
        <name>Fe cation</name>
        <dbReference type="ChEBI" id="CHEBI:24875"/>
        <label>1</label>
    </ligand>
</feature>
<dbReference type="GO" id="GO:0008199">
    <property type="term" value="F:ferric iron binding"/>
    <property type="evidence" value="ECO:0007669"/>
    <property type="project" value="InterPro"/>
</dbReference>
<keyword evidence="11" id="KW-1185">Reference proteome</keyword>
<dbReference type="PROSITE" id="PS50905">
    <property type="entry name" value="FERRITIN_LIKE"/>
    <property type="match status" value="1"/>
</dbReference>
<dbReference type="Proteomes" id="UP001146439">
    <property type="component" value="Unassembled WGS sequence"/>
</dbReference>
<reference evidence="8" key="1">
    <citation type="submission" date="2022-02" db="EMBL/GenBank/DDBJ databases">
        <title>Corynebacterium sp. from urogenital microbiome.</title>
        <authorList>
            <person name="Cappelli E.A."/>
            <person name="Ribeiro T.G."/>
            <person name="Peixe L."/>
        </authorList>
    </citation>
    <scope>NUCLEOTIDE SEQUENCE</scope>
    <source>
        <strain evidence="8">C21Ua_68</strain>
    </source>
</reference>
<dbReference type="InterPro" id="IPR012347">
    <property type="entry name" value="Ferritin-like"/>
</dbReference>
<dbReference type="InterPro" id="IPR001519">
    <property type="entry name" value="Ferritin"/>
</dbReference>